<accession>A0AAE0AW91</accession>
<evidence type="ECO:0000256" key="1">
    <source>
        <dbReference type="ARBA" id="ARBA00004251"/>
    </source>
</evidence>
<evidence type="ECO:0000256" key="9">
    <source>
        <dbReference type="ARBA" id="ARBA00023136"/>
    </source>
</evidence>
<dbReference type="PANTHER" id="PTHR48063">
    <property type="entry name" value="LRR RECEPTOR-LIKE KINASE"/>
    <property type="match status" value="1"/>
</dbReference>
<organism evidence="13 14">
    <name type="scientific">Dipteronia sinensis</name>
    <dbReference type="NCBI Taxonomy" id="43782"/>
    <lineage>
        <taxon>Eukaryota</taxon>
        <taxon>Viridiplantae</taxon>
        <taxon>Streptophyta</taxon>
        <taxon>Embryophyta</taxon>
        <taxon>Tracheophyta</taxon>
        <taxon>Spermatophyta</taxon>
        <taxon>Magnoliopsida</taxon>
        <taxon>eudicotyledons</taxon>
        <taxon>Gunneridae</taxon>
        <taxon>Pentapetalae</taxon>
        <taxon>rosids</taxon>
        <taxon>malvids</taxon>
        <taxon>Sapindales</taxon>
        <taxon>Sapindaceae</taxon>
        <taxon>Hippocastanoideae</taxon>
        <taxon>Acereae</taxon>
        <taxon>Dipteronia</taxon>
    </lineage>
</organism>
<keyword evidence="3" id="KW-1003">Cell membrane</keyword>
<dbReference type="Proteomes" id="UP001281410">
    <property type="component" value="Unassembled WGS sequence"/>
</dbReference>
<feature type="transmembrane region" description="Helical" evidence="12">
    <location>
        <begin position="645"/>
        <end position="668"/>
    </location>
</feature>
<evidence type="ECO:0000256" key="11">
    <source>
        <dbReference type="ARBA" id="ARBA00023180"/>
    </source>
</evidence>
<dbReference type="Pfam" id="PF00560">
    <property type="entry name" value="LRR_1"/>
    <property type="match status" value="6"/>
</dbReference>
<dbReference type="Pfam" id="PF13855">
    <property type="entry name" value="LRR_8"/>
    <property type="match status" value="1"/>
</dbReference>
<keyword evidence="4" id="KW-0433">Leucine-rich repeat</keyword>
<evidence type="ECO:0000256" key="2">
    <source>
        <dbReference type="ARBA" id="ARBA00009592"/>
    </source>
</evidence>
<dbReference type="EMBL" id="JANJYJ010000002">
    <property type="protein sequence ID" value="KAK3225033.1"/>
    <property type="molecule type" value="Genomic_DNA"/>
</dbReference>
<keyword evidence="9 12" id="KW-0472">Membrane</keyword>
<comment type="similarity">
    <text evidence="2">Belongs to the RLP family.</text>
</comment>
<sequence length="685" mass="75842">MSFNDFGGQQIQDFIGSLNKLKHLSLSAANFQGRIPYQLGNLSRLQSLDLSSNLAMYAEKLEWLSHLSDLRNLRVDNVQLTNAVDWLQVVSKLPYLKKLQLQGSLVTLDLSYNKIQGHIPDYALWNMSSLLYLDLTENGINGIPKSFGNLCGLKTLSLESNNLTGQLAELFLNLSGCTKNTLQVLRLNNNMLSDSLPDFTLFSSLRELYNYENRLNGSFPNSLTQLSNLTILDLSRNQLVGSFPDGFCAILTSIESLDVSSNRLNGSLPESIGQLSSILDLDVSSNFLEALTGFLHFNSKPLDWEPANRGIMSQKWLQTQHTFLSLDISNAGISDTIPNWFWDLSPNLNDLNLSHNHISGMLPDLSLKFAGYPGIDLSYNNLEGQIPPVPANMTSLILSKNNFSGSISFLCEITAWIGDSLPELAILSLRSNQLHGILPVQLCNLEKVQVLDFSQNHLSGSIPKCLDNFTMMAQKESSNAFITYLIPFSLTSGIDSEYKSTLGLVKSIDLSTNNLSGEIPNEITNLVGLISMNLSRNSSTGKIPPKIGQLTWLNSLDLSRNLLTGEIPESFYQLNLLGVLNLSYNNLSGKIPLDNKLQSFDALAYTGNPELCGDPLPDKCPGNEPPDHQSPAITFHEGEDGFVTLGFYVSLVLGFIIGFWGVCGTLLLNRSWRFCLFQVFKRCKR</sequence>
<dbReference type="GO" id="GO:0005886">
    <property type="term" value="C:plasma membrane"/>
    <property type="evidence" value="ECO:0007669"/>
    <property type="project" value="UniProtKB-SubCell"/>
</dbReference>
<dbReference type="AlphaFoldDB" id="A0AAE0AW91"/>
<dbReference type="SUPFAM" id="SSF52058">
    <property type="entry name" value="L domain-like"/>
    <property type="match status" value="2"/>
</dbReference>
<name>A0AAE0AW91_9ROSI</name>
<keyword evidence="11" id="KW-0325">Glycoprotein</keyword>
<dbReference type="PANTHER" id="PTHR48063:SF101">
    <property type="entry name" value="LRR RECEPTOR-LIKE SERINE_THREONINE-PROTEIN KINASE FLS2"/>
    <property type="match status" value="1"/>
</dbReference>
<dbReference type="InterPro" id="IPR046956">
    <property type="entry name" value="RLP23-like"/>
</dbReference>
<dbReference type="SMART" id="SM00365">
    <property type="entry name" value="LRR_SD22"/>
    <property type="match status" value="5"/>
</dbReference>
<keyword evidence="14" id="KW-1185">Reference proteome</keyword>
<dbReference type="PRINTS" id="PR00019">
    <property type="entry name" value="LEURICHRPT"/>
</dbReference>
<dbReference type="FunFam" id="3.80.10.10:FF:000213">
    <property type="entry name" value="Tyrosine-sulfated glycopeptide receptor 1"/>
    <property type="match status" value="1"/>
</dbReference>
<comment type="subcellular location">
    <subcellularLocation>
        <location evidence="1">Cell membrane</location>
        <topology evidence="1">Single-pass type I membrane protein</topology>
    </subcellularLocation>
</comment>
<dbReference type="FunFam" id="3.80.10.10:FF:000041">
    <property type="entry name" value="LRR receptor-like serine/threonine-protein kinase ERECTA"/>
    <property type="match status" value="1"/>
</dbReference>
<gene>
    <name evidence="13" type="ORF">Dsin_004895</name>
</gene>
<evidence type="ECO:0000256" key="10">
    <source>
        <dbReference type="ARBA" id="ARBA00023170"/>
    </source>
</evidence>
<evidence type="ECO:0000256" key="7">
    <source>
        <dbReference type="ARBA" id="ARBA00022737"/>
    </source>
</evidence>
<evidence type="ECO:0000256" key="3">
    <source>
        <dbReference type="ARBA" id="ARBA00022475"/>
    </source>
</evidence>
<evidence type="ECO:0000256" key="6">
    <source>
        <dbReference type="ARBA" id="ARBA00022729"/>
    </source>
</evidence>
<protein>
    <submittedName>
        <fullName evidence="13">Uncharacterized protein</fullName>
    </submittedName>
</protein>
<dbReference type="InterPro" id="IPR032675">
    <property type="entry name" value="LRR_dom_sf"/>
</dbReference>
<dbReference type="SMART" id="SM00369">
    <property type="entry name" value="LRR_TYP"/>
    <property type="match status" value="9"/>
</dbReference>
<dbReference type="InterPro" id="IPR001611">
    <property type="entry name" value="Leu-rich_rpt"/>
</dbReference>
<evidence type="ECO:0000256" key="8">
    <source>
        <dbReference type="ARBA" id="ARBA00022989"/>
    </source>
</evidence>
<evidence type="ECO:0000256" key="12">
    <source>
        <dbReference type="SAM" id="Phobius"/>
    </source>
</evidence>
<keyword evidence="10" id="KW-0675">Receptor</keyword>
<dbReference type="InterPro" id="IPR003591">
    <property type="entry name" value="Leu-rich_rpt_typical-subtyp"/>
</dbReference>
<reference evidence="13" key="1">
    <citation type="journal article" date="2023" name="Plant J.">
        <title>Genome sequences and population genomics provide insights into the demographic history, inbreeding, and mutation load of two 'living fossil' tree species of Dipteronia.</title>
        <authorList>
            <person name="Feng Y."/>
            <person name="Comes H.P."/>
            <person name="Chen J."/>
            <person name="Zhu S."/>
            <person name="Lu R."/>
            <person name="Zhang X."/>
            <person name="Li P."/>
            <person name="Qiu J."/>
            <person name="Olsen K.M."/>
            <person name="Qiu Y."/>
        </authorList>
    </citation>
    <scope>NUCLEOTIDE SEQUENCE</scope>
    <source>
        <strain evidence="13">NBL</strain>
    </source>
</reference>
<evidence type="ECO:0000256" key="5">
    <source>
        <dbReference type="ARBA" id="ARBA00022692"/>
    </source>
</evidence>
<keyword evidence="6" id="KW-0732">Signal</keyword>
<dbReference type="PROSITE" id="PS51450">
    <property type="entry name" value="LRR"/>
    <property type="match status" value="2"/>
</dbReference>
<evidence type="ECO:0000313" key="14">
    <source>
        <dbReference type="Proteomes" id="UP001281410"/>
    </source>
</evidence>
<dbReference type="Gene3D" id="3.80.10.10">
    <property type="entry name" value="Ribonuclease Inhibitor"/>
    <property type="match status" value="4"/>
</dbReference>
<keyword evidence="8 12" id="KW-1133">Transmembrane helix</keyword>
<proteinExistence type="inferred from homology"/>
<keyword evidence="7" id="KW-0677">Repeat</keyword>
<comment type="caution">
    <text evidence="13">The sequence shown here is derived from an EMBL/GenBank/DDBJ whole genome shotgun (WGS) entry which is preliminary data.</text>
</comment>
<keyword evidence="5 12" id="KW-0812">Transmembrane</keyword>
<evidence type="ECO:0000313" key="13">
    <source>
        <dbReference type="EMBL" id="KAK3225033.1"/>
    </source>
</evidence>
<evidence type="ECO:0000256" key="4">
    <source>
        <dbReference type="ARBA" id="ARBA00022614"/>
    </source>
</evidence>